<feature type="region of interest" description="Disordered" evidence="1">
    <location>
        <begin position="53"/>
        <end position="73"/>
    </location>
</feature>
<dbReference type="Proteomes" id="UP000316621">
    <property type="component" value="Chromosome 1"/>
</dbReference>
<dbReference type="Gramene" id="RZC47267">
    <property type="protein sequence ID" value="RZC47267"/>
    <property type="gene ID" value="C5167_040218"/>
</dbReference>
<reference evidence="2 3" key="1">
    <citation type="journal article" date="2018" name="Science">
        <title>The opium poppy genome and morphinan production.</title>
        <authorList>
            <person name="Guo L."/>
            <person name="Winzer T."/>
            <person name="Yang X."/>
            <person name="Li Y."/>
            <person name="Ning Z."/>
            <person name="He Z."/>
            <person name="Teodor R."/>
            <person name="Lu Y."/>
            <person name="Bowser T.A."/>
            <person name="Graham I.A."/>
            <person name="Ye K."/>
        </authorList>
    </citation>
    <scope>NUCLEOTIDE SEQUENCE [LARGE SCALE GENOMIC DNA]</scope>
    <source>
        <strain evidence="3">cv. HN1</strain>
        <tissue evidence="2">Leaves</tissue>
    </source>
</reference>
<name>A0A4Y7IEC4_PAPSO</name>
<proteinExistence type="predicted"/>
<protein>
    <submittedName>
        <fullName evidence="2">Uncharacterized protein</fullName>
    </submittedName>
</protein>
<accession>A0A4Y7IEC4</accession>
<dbReference type="EMBL" id="CM010715">
    <property type="protein sequence ID" value="RZC47267.1"/>
    <property type="molecule type" value="Genomic_DNA"/>
</dbReference>
<evidence type="ECO:0000256" key="1">
    <source>
        <dbReference type="SAM" id="MobiDB-lite"/>
    </source>
</evidence>
<keyword evidence="3" id="KW-1185">Reference proteome</keyword>
<sequence>MRRRIFSNVCLTMSKEDEQEVRFVKIFPEKSVEESDGTLDQLKYSEIFAFADLGQSEEESDGPLEQDKPKDRN</sequence>
<evidence type="ECO:0000313" key="2">
    <source>
        <dbReference type="EMBL" id="RZC47267.1"/>
    </source>
</evidence>
<feature type="compositionally biased region" description="Acidic residues" evidence="1">
    <location>
        <begin position="55"/>
        <end position="64"/>
    </location>
</feature>
<dbReference type="AlphaFoldDB" id="A0A4Y7IEC4"/>
<gene>
    <name evidence="2" type="ORF">C5167_040218</name>
</gene>
<organism evidence="2 3">
    <name type="scientific">Papaver somniferum</name>
    <name type="common">Opium poppy</name>
    <dbReference type="NCBI Taxonomy" id="3469"/>
    <lineage>
        <taxon>Eukaryota</taxon>
        <taxon>Viridiplantae</taxon>
        <taxon>Streptophyta</taxon>
        <taxon>Embryophyta</taxon>
        <taxon>Tracheophyta</taxon>
        <taxon>Spermatophyta</taxon>
        <taxon>Magnoliopsida</taxon>
        <taxon>Ranunculales</taxon>
        <taxon>Papaveraceae</taxon>
        <taxon>Papaveroideae</taxon>
        <taxon>Papaver</taxon>
    </lineage>
</organism>
<evidence type="ECO:0000313" key="3">
    <source>
        <dbReference type="Proteomes" id="UP000316621"/>
    </source>
</evidence>